<reference evidence="1 2" key="1">
    <citation type="journal article" date="2020" name="Cell">
        <title>Large-Scale Comparative Analyses of Tick Genomes Elucidate Their Genetic Diversity and Vector Capacities.</title>
        <authorList>
            <consortium name="Tick Genome and Microbiome Consortium (TIGMIC)"/>
            <person name="Jia N."/>
            <person name="Wang J."/>
            <person name="Shi W."/>
            <person name="Du L."/>
            <person name="Sun Y."/>
            <person name="Zhan W."/>
            <person name="Jiang J.F."/>
            <person name="Wang Q."/>
            <person name="Zhang B."/>
            <person name="Ji P."/>
            <person name="Bell-Sakyi L."/>
            <person name="Cui X.M."/>
            <person name="Yuan T.T."/>
            <person name="Jiang B.G."/>
            <person name="Yang W.F."/>
            <person name="Lam T.T."/>
            <person name="Chang Q.C."/>
            <person name="Ding S.J."/>
            <person name="Wang X.J."/>
            <person name="Zhu J.G."/>
            <person name="Ruan X.D."/>
            <person name="Zhao L."/>
            <person name="Wei J.T."/>
            <person name="Ye R.Z."/>
            <person name="Que T.C."/>
            <person name="Du C.H."/>
            <person name="Zhou Y.H."/>
            <person name="Cheng J.X."/>
            <person name="Dai P.F."/>
            <person name="Guo W.B."/>
            <person name="Han X.H."/>
            <person name="Huang E.J."/>
            <person name="Li L.F."/>
            <person name="Wei W."/>
            <person name="Gao Y.C."/>
            <person name="Liu J.Z."/>
            <person name="Shao H.Z."/>
            <person name="Wang X."/>
            <person name="Wang C.C."/>
            <person name="Yang T.C."/>
            <person name="Huo Q.B."/>
            <person name="Li W."/>
            <person name="Chen H.Y."/>
            <person name="Chen S.E."/>
            <person name="Zhou L.G."/>
            <person name="Ni X.B."/>
            <person name="Tian J.H."/>
            <person name="Sheng Y."/>
            <person name="Liu T."/>
            <person name="Pan Y.S."/>
            <person name="Xia L.Y."/>
            <person name="Li J."/>
            <person name="Zhao F."/>
            <person name="Cao W.C."/>
        </authorList>
    </citation>
    <scope>NUCLEOTIDE SEQUENCE [LARGE SCALE GENOMIC DNA]</scope>
    <source>
        <strain evidence="1">Iper-2018</strain>
    </source>
</reference>
<evidence type="ECO:0000313" key="1">
    <source>
        <dbReference type="EMBL" id="KAG0411197.1"/>
    </source>
</evidence>
<organism evidence="1 2">
    <name type="scientific">Ixodes persulcatus</name>
    <name type="common">Taiga tick</name>
    <dbReference type="NCBI Taxonomy" id="34615"/>
    <lineage>
        <taxon>Eukaryota</taxon>
        <taxon>Metazoa</taxon>
        <taxon>Ecdysozoa</taxon>
        <taxon>Arthropoda</taxon>
        <taxon>Chelicerata</taxon>
        <taxon>Arachnida</taxon>
        <taxon>Acari</taxon>
        <taxon>Parasitiformes</taxon>
        <taxon>Ixodida</taxon>
        <taxon>Ixodoidea</taxon>
        <taxon>Ixodidae</taxon>
        <taxon>Ixodinae</taxon>
        <taxon>Ixodes</taxon>
    </lineage>
</organism>
<sequence>MCRCSDSRHVPDDALRAVLGPYGKILGASHPKYKDRPTLYTGKSAVCIEMKKAVSNFINVTGHRAMCENRGMKRVCARCGQEGHFGVACRTPLCSLTWATSPTAAAPRARGAVMTVQ</sequence>
<evidence type="ECO:0000313" key="2">
    <source>
        <dbReference type="Proteomes" id="UP000805193"/>
    </source>
</evidence>
<gene>
    <name evidence="1" type="ORF">HPB47_011681</name>
</gene>
<comment type="caution">
    <text evidence="1">The sequence shown here is derived from an EMBL/GenBank/DDBJ whole genome shotgun (WGS) entry which is preliminary data.</text>
</comment>
<accession>A0AC60NVT2</accession>
<dbReference type="Proteomes" id="UP000805193">
    <property type="component" value="Unassembled WGS sequence"/>
</dbReference>
<dbReference type="EMBL" id="JABSTQ010011454">
    <property type="protein sequence ID" value="KAG0411197.1"/>
    <property type="molecule type" value="Genomic_DNA"/>
</dbReference>
<protein>
    <submittedName>
        <fullName evidence="1">Uncharacterized protein</fullName>
    </submittedName>
</protein>
<proteinExistence type="predicted"/>
<name>A0AC60NVT2_IXOPE</name>
<keyword evidence="2" id="KW-1185">Reference proteome</keyword>